<evidence type="ECO:0000313" key="2">
    <source>
        <dbReference type="Proteomes" id="UP000068382"/>
    </source>
</evidence>
<accession>A0A132BT74</accession>
<protein>
    <submittedName>
        <fullName evidence="1">Uncharacterized protein</fullName>
    </submittedName>
</protein>
<reference evidence="1 2" key="1">
    <citation type="submission" date="2015-12" db="EMBL/GenBank/DDBJ databases">
        <title>Genome sequence of the marine Rhodobacteraceae strain O3.65, Candidatus Tritonibacter horizontis.</title>
        <authorList>
            <person name="Poehlein A."/>
            <person name="Giebel H.A."/>
            <person name="Voget S."/>
            <person name="Brinkhoff T."/>
        </authorList>
    </citation>
    <scope>NUCLEOTIDE SEQUENCE [LARGE SCALE GENOMIC DNA]</scope>
    <source>
        <strain evidence="1 2">O3.65</strain>
    </source>
</reference>
<dbReference type="EMBL" id="LPUY01000095">
    <property type="protein sequence ID" value="KUP91514.1"/>
    <property type="molecule type" value="Genomic_DNA"/>
</dbReference>
<proteinExistence type="predicted"/>
<comment type="caution">
    <text evidence="1">The sequence shown here is derived from an EMBL/GenBank/DDBJ whole genome shotgun (WGS) entry which is preliminary data.</text>
</comment>
<sequence>MVAVFARCEQISRSASHPELCSTSSAADQKAATAHTHCCERTGKRNGWMMHRRRVPRCLHRCLHCIDQCLPQTPPCKHSLHENGPNRPDLTSECLPNVYLKLTNSAWFSIFLKVASGKAVHQESILDDTHVVSIFQNEDLSLCFTEGFSVPFSMSGCRKKTFEASTGAFKWKHRLGRKVAGVNPSYPPEQWSRAVSG</sequence>
<dbReference type="AlphaFoldDB" id="A0A132BT74"/>
<gene>
    <name evidence="1" type="ORF">TRIHO_36770</name>
</gene>
<keyword evidence="2" id="KW-1185">Reference proteome</keyword>
<organism evidence="1 2">
    <name type="scientific">Tritonibacter horizontis</name>
    <dbReference type="NCBI Taxonomy" id="1768241"/>
    <lineage>
        <taxon>Bacteria</taxon>
        <taxon>Pseudomonadati</taxon>
        <taxon>Pseudomonadota</taxon>
        <taxon>Alphaproteobacteria</taxon>
        <taxon>Rhodobacterales</taxon>
        <taxon>Paracoccaceae</taxon>
        <taxon>Tritonibacter</taxon>
    </lineage>
</organism>
<name>A0A132BT74_9RHOB</name>
<evidence type="ECO:0000313" key="1">
    <source>
        <dbReference type="EMBL" id="KUP91514.1"/>
    </source>
</evidence>
<dbReference type="Proteomes" id="UP000068382">
    <property type="component" value="Unassembled WGS sequence"/>
</dbReference>